<keyword evidence="4" id="KW-1185">Reference proteome</keyword>
<evidence type="ECO:0000313" key="4">
    <source>
        <dbReference type="Proteomes" id="UP001212997"/>
    </source>
</evidence>
<feature type="coiled-coil region" evidence="1">
    <location>
        <begin position="372"/>
        <end position="529"/>
    </location>
</feature>
<accession>A0AAD5V573</accession>
<gene>
    <name evidence="3" type="ORF">NLI96_g4273</name>
</gene>
<dbReference type="Proteomes" id="UP001212997">
    <property type="component" value="Unassembled WGS sequence"/>
</dbReference>
<protein>
    <submittedName>
        <fullName evidence="3">Uncharacterized protein</fullName>
    </submittedName>
</protein>
<name>A0AAD5V573_9APHY</name>
<dbReference type="Gene3D" id="1.10.287.1490">
    <property type="match status" value="1"/>
</dbReference>
<sequence length="762" mass="85161">MSSLMGSGFLNKIRKPDRIIAKSKPDVPPPNLFMGEPILPLSQICRKKARTKGSGKTFRKWLAKKFETRPSKKDELILHLREVLSASKAHCLVLDNRINQLQRSVTSRSRVLRETQRELSATKAEMKKCRAELAQVLVALTAEQSAHREAKEMAEAEASRLQASADLLRSEYLTTSADLKRTQMELIKTRQDAVDLQKEVNLGLAAMEVERARNEELRGDQEETEKECARLQDDLVAANDKVHAAQQELSLEKESKGRLETSLGVVQEENARLKEQLREMSTALTKSQADVDAMRDDAAQANATLVEVNGQLISTQDELAMTMGELEDVEGKLAIAEGEVEARDAEILQWKEVYDDYNHRTADGFKEKDKAIVRLRKQLVRAAGKNERLQVELERSEHKLGESNRKLEYTIISLRKLTADVSAKDVTIEKGQKQLIATQKELEETKKKLGHTISGIRNLNITLGDTKKRLHDTEREFHDHKVETSRALASLHHDAEELKVQLRSTQDDLVASEDQAALLTAQLTQARDDAASQYLANETALADARAHLTLAQNDLAVSKEKVDHLSLQLSEKATALEVADAKLSDAITRADIFEAQLDQVVEQNTLTVEDFSFKNKQLESIVDSLRSDLASVSDKLESERSVRCTLEGKMTEMIEMMNSDMEQIERSKKVIEEQLMAKVIRCKELELENLSLTNASTLSFSGFPSPTPLATVTNMTPPARAAQQKAKGNRWFTRGTFSPLGSSSRGSSSSPSEATDSQFHTE</sequence>
<evidence type="ECO:0000313" key="3">
    <source>
        <dbReference type="EMBL" id="KAJ3486410.1"/>
    </source>
</evidence>
<feature type="coiled-coil region" evidence="1">
    <location>
        <begin position="112"/>
        <end position="290"/>
    </location>
</feature>
<feature type="compositionally biased region" description="Low complexity" evidence="2">
    <location>
        <begin position="738"/>
        <end position="752"/>
    </location>
</feature>
<proteinExistence type="predicted"/>
<reference evidence="3" key="1">
    <citation type="submission" date="2022-07" db="EMBL/GenBank/DDBJ databases">
        <title>Genome Sequence of Physisporinus lineatus.</title>
        <authorList>
            <person name="Buettner E."/>
        </authorList>
    </citation>
    <scope>NUCLEOTIDE SEQUENCE</scope>
    <source>
        <strain evidence="3">VT162</strain>
    </source>
</reference>
<evidence type="ECO:0000256" key="1">
    <source>
        <dbReference type="SAM" id="Coils"/>
    </source>
</evidence>
<organism evidence="3 4">
    <name type="scientific">Meripilus lineatus</name>
    <dbReference type="NCBI Taxonomy" id="2056292"/>
    <lineage>
        <taxon>Eukaryota</taxon>
        <taxon>Fungi</taxon>
        <taxon>Dikarya</taxon>
        <taxon>Basidiomycota</taxon>
        <taxon>Agaricomycotina</taxon>
        <taxon>Agaricomycetes</taxon>
        <taxon>Polyporales</taxon>
        <taxon>Meripilaceae</taxon>
        <taxon>Meripilus</taxon>
    </lineage>
</organism>
<dbReference type="AlphaFoldDB" id="A0AAD5V573"/>
<feature type="compositionally biased region" description="Polar residues" evidence="2">
    <location>
        <begin position="753"/>
        <end position="762"/>
    </location>
</feature>
<dbReference type="EMBL" id="JANAWD010000122">
    <property type="protein sequence ID" value="KAJ3486410.1"/>
    <property type="molecule type" value="Genomic_DNA"/>
</dbReference>
<feature type="coiled-coil region" evidence="1">
    <location>
        <begin position="615"/>
        <end position="674"/>
    </location>
</feature>
<feature type="region of interest" description="Disordered" evidence="2">
    <location>
        <begin position="722"/>
        <end position="762"/>
    </location>
</feature>
<comment type="caution">
    <text evidence="3">The sequence shown here is derived from an EMBL/GenBank/DDBJ whole genome shotgun (WGS) entry which is preliminary data.</text>
</comment>
<keyword evidence="1" id="KW-0175">Coiled coil</keyword>
<evidence type="ECO:0000256" key="2">
    <source>
        <dbReference type="SAM" id="MobiDB-lite"/>
    </source>
</evidence>